<dbReference type="Gene3D" id="1.20.1050.90">
    <property type="entry name" value="RecF/RecN/SMC, N-terminal domain"/>
    <property type="match status" value="1"/>
</dbReference>
<keyword evidence="4 13" id="KW-0963">Cytoplasm</keyword>
<dbReference type="GO" id="GO:0006260">
    <property type="term" value="P:DNA replication"/>
    <property type="evidence" value="ECO:0007669"/>
    <property type="project" value="UniProtKB-UniRule"/>
</dbReference>
<evidence type="ECO:0000256" key="4">
    <source>
        <dbReference type="ARBA" id="ARBA00022490"/>
    </source>
</evidence>
<dbReference type="AlphaFoldDB" id="A0A2T1A256"/>
<gene>
    <name evidence="13" type="primary">recF</name>
    <name evidence="16" type="ORF">CLV47_10433</name>
</gene>
<dbReference type="RefSeq" id="WP_106348235.1">
    <property type="nucleotide sequence ID" value="NZ_PVUE01000004.1"/>
</dbReference>
<evidence type="ECO:0000256" key="2">
    <source>
        <dbReference type="ARBA" id="ARBA00008016"/>
    </source>
</evidence>
<accession>A0A2T1A256</accession>
<organism evidence="16 17">
    <name type="scientific">Antricoccus suffuscus</name>
    <dbReference type="NCBI Taxonomy" id="1629062"/>
    <lineage>
        <taxon>Bacteria</taxon>
        <taxon>Bacillati</taxon>
        <taxon>Actinomycetota</taxon>
        <taxon>Actinomycetes</taxon>
        <taxon>Geodermatophilales</taxon>
        <taxon>Antricoccaceae</taxon>
        <taxon>Antricoccus</taxon>
    </lineage>
</organism>
<dbReference type="PANTHER" id="PTHR32182">
    <property type="entry name" value="DNA REPLICATION AND REPAIR PROTEIN RECF"/>
    <property type="match status" value="1"/>
</dbReference>
<evidence type="ECO:0000256" key="5">
    <source>
        <dbReference type="ARBA" id="ARBA00022705"/>
    </source>
</evidence>
<evidence type="ECO:0000256" key="8">
    <source>
        <dbReference type="ARBA" id="ARBA00022840"/>
    </source>
</evidence>
<keyword evidence="17" id="KW-1185">Reference proteome</keyword>
<evidence type="ECO:0000256" key="14">
    <source>
        <dbReference type="RuleBase" id="RU000578"/>
    </source>
</evidence>
<dbReference type="Gene3D" id="3.40.50.300">
    <property type="entry name" value="P-loop containing nucleotide triphosphate hydrolases"/>
    <property type="match status" value="1"/>
</dbReference>
<protein>
    <recommendedName>
        <fullName evidence="3 13">DNA replication and repair protein RecF</fullName>
    </recommendedName>
</protein>
<evidence type="ECO:0000259" key="15">
    <source>
        <dbReference type="Pfam" id="PF02463"/>
    </source>
</evidence>
<keyword evidence="10 13" id="KW-0234">DNA repair</keyword>
<dbReference type="SUPFAM" id="SSF52540">
    <property type="entry name" value="P-loop containing nucleoside triphosphate hydrolases"/>
    <property type="match status" value="1"/>
</dbReference>
<feature type="binding site" evidence="13">
    <location>
        <begin position="30"/>
        <end position="37"/>
    </location>
    <ligand>
        <name>ATP</name>
        <dbReference type="ChEBI" id="CHEBI:30616"/>
    </ligand>
</feature>
<dbReference type="GO" id="GO:0005524">
    <property type="term" value="F:ATP binding"/>
    <property type="evidence" value="ECO:0007669"/>
    <property type="project" value="UniProtKB-UniRule"/>
</dbReference>
<dbReference type="InterPro" id="IPR001238">
    <property type="entry name" value="DNA-binding_RecF"/>
</dbReference>
<evidence type="ECO:0000256" key="9">
    <source>
        <dbReference type="ARBA" id="ARBA00023125"/>
    </source>
</evidence>
<evidence type="ECO:0000256" key="7">
    <source>
        <dbReference type="ARBA" id="ARBA00022763"/>
    </source>
</evidence>
<dbReference type="Proteomes" id="UP000237752">
    <property type="component" value="Unassembled WGS sequence"/>
</dbReference>
<evidence type="ECO:0000256" key="12">
    <source>
        <dbReference type="ARBA" id="ARBA00025401"/>
    </source>
</evidence>
<keyword evidence="9 13" id="KW-0238">DNA-binding</keyword>
<dbReference type="GO" id="GO:0005737">
    <property type="term" value="C:cytoplasm"/>
    <property type="evidence" value="ECO:0007669"/>
    <property type="project" value="UniProtKB-SubCell"/>
</dbReference>
<keyword evidence="7 13" id="KW-0227">DNA damage</keyword>
<dbReference type="InterPro" id="IPR042174">
    <property type="entry name" value="RecF_2"/>
</dbReference>
<evidence type="ECO:0000256" key="11">
    <source>
        <dbReference type="ARBA" id="ARBA00023236"/>
    </source>
</evidence>
<comment type="subcellular location">
    <subcellularLocation>
        <location evidence="1 13 14">Cytoplasm</location>
    </subcellularLocation>
</comment>
<dbReference type="GO" id="GO:0003697">
    <property type="term" value="F:single-stranded DNA binding"/>
    <property type="evidence" value="ECO:0007669"/>
    <property type="project" value="UniProtKB-UniRule"/>
</dbReference>
<evidence type="ECO:0000256" key="3">
    <source>
        <dbReference type="ARBA" id="ARBA00020170"/>
    </source>
</evidence>
<dbReference type="PROSITE" id="PS00617">
    <property type="entry name" value="RECF_1"/>
    <property type="match status" value="1"/>
</dbReference>
<evidence type="ECO:0000313" key="17">
    <source>
        <dbReference type="Proteomes" id="UP000237752"/>
    </source>
</evidence>
<evidence type="ECO:0000256" key="13">
    <source>
        <dbReference type="HAMAP-Rule" id="MF_00365"/>
    </source>
</evidence>
<sequence length="392" mass="42420">MYISRLHVLDFRNYVEAQLDFARGPNVLIGANGQGKTNLVEAVGYLGSLSSHRVASDLPLIRRGAERAVVRGAVVNDDRELLIEVEITAGKANRARVNRSPVSRTRDVIGISRSVLFAPEDLELVRGDPGVRRKFLDDLLTVRYPRYASVRSDYDKVLRQRNALLKTAGMARRAGGAGDLRTIDVWDGHLVRAAAALLHGRLTLVRDLSPFYEEAYANISGAADTVGMTYRASGDDGADSTATPAQGTAAADGAVPAVDQIAARLAERLAAARPKEVERGVTLVGPHRDELLLTLDDFPAKGYASHGQSWSIALAMRLASYELLRAEGNEPILILDDVFAELDTRRRNHLARVAIGAEQTLITAAVESDVPDELGARSYYVDAGTVVQTTAD</sequence>
<feature type="domain" description="RecF/RecN/SMC N-terminal" evidence="15">
    <location>
        <begin position="2"/>
        <end position="355"/>
    </location>
</feature>
<reference evidence="16 17" key="1">
    <citation type="submission" date="2018-03" db="EMBL/GenBank/DDBJ databases">
        <title>Genomic Encyclopedia of Archaeal and Bacterial Type Strains, Phase II (KMG-II): from individual species to whole genera.</title>
        <authorList>
            <person name="Goeker M."/>
        </authorList>
    </citation>
    <scope>NUCLEOTIDE SEQUENCE [LARGE SCALE GENOMIC DNA]</scope>
    <source>
        <strain evidence="16 17">DSM 100065</strain>
    </source>
</reference>
<keyword evidence="11 13" id="KW-0742">SOS response</keyword>
<dbReference type="InterPro" id="IPR027417">
    <property type="entry name" value="P-loop_NTPase"/>
</dbReference>
<dbReference type="GO" id="GO:0006302">
    <property type="term" value="P:double-strand break repair"/>
    <property type="evidence" value="ECO:0007669"/>
    <property type="project" value="TreeGrafter"/>
</dbReference>
<dbReference type="PROSITE" id="PS00618">
    <property type="entry name" value="RECF_2"/>
    <property type="match status" value="1"/>
</dbReference>
<dbReference type="InterPro" id="IPR003395">
    <property type="entry name" value="RecF/RecN/SMC_N"/>
</dbReference>
<keyword evidence="8 13" id="KW-0067">ATP-binding</keyword>
<dbReference type="OrthoDB" id="9803889at2"/>
<evidence type="ECO:0000256" key="1">
    <source>
        <dbReference type="ARBA" id="ARBA00004496"/>
    </source>
</evidence>
<dbReference type="InterPro" id="IPR018078">
    <property type="entry name" value="DNA-binding_RecF_CS"/>
</dbReference>
<dbReference type="HAMAP" id="MF_00365">
    <property type="entry name" value="RecF"/>
    <property type="match status" value="1"/>
</dbReference>
<keyword evidence="5 13" id="KW-0235">DNA replication</keyword>
<evidence type="ECO:0000313" key="16">
    <source>
        <dbReference type="EMBL" id="PRZ42689.1"/>
    </source>
</evidence>
<evidence type="ECO:0000256" key="6">
    <source>
        <dbReference type="ARBA" id="ARBA00022741"/>
    </source>
</evidence>
<comment type="caution">
    <text evidence="16">The sequence shown here is derived from an EMBL/GenBank/DDBJ whole genome shotgun (WGS) entry which is preliminary data.</text>
</comment>
<keyword evidence="6 13" id="KW-0547">Nucleotide-binding</keyword>
<dbReference type="PANTHER" id="PTHR32182:SF0">
    <property type="entry name" value="DNA REPLICATION AND REPAIR PROTEIN RECF"/>
    <property type="match status" value="1"/>
</dbReference>
<dbReference type="CDD" id="cd03242">
    <property type="entry name" value="ABC_RecF"/>
    <property type="match status" value="1"/>
</dbReference>
<evidence type="ECO:0000256" key="10">
    <source>
        <dbReference type="ARBA" id="ARBA00023204"/>
    </source>
</evidence>
<name>A0A2T1A256_9ACTN</name>
<dbReference type="NCBIfam" id="TIGR00611">
    <property type="entry name" value="recf"/>
    <property type="match status" value="1"/>
</dbReference>
<dbReference type="EMBL" id="PVUE01000004">
    <property type="protein sequence ID" value="PRZ42689.1"/>
    <property type="molecule type" value="Genomic_DNA"/>
</dbReference>
<dbReference type="GO" id="GO:0009432">
    <property type="term" value="P:SOS response"/>
    <property type="evidence" value="ECO:0007669"/>
    <property type="project" value="UniProtKB-UniRule"/>
</dbReference>
<dbReference type="Pfam" id="PF02463">
    <property type="entry name" value="SMC_N"/>
    <property type="match status" value="1"/>
</dbReference>
<comment type="similarity">
    <text evidence="2 13 14">Belongs to the RecF family.</text>
</comment>
<comment type="function">
    <text evidence="12 13 14">The RecF protein is involved in DNA metabolism; it is required for DNA replication and normal SOS inducibility. RecF binds preferentially to single-stranded, linear DNA. It also seems to bind ATP.</text>
</comment>
<dbReference type="GO" id="GO:0000731">
    <property type="term" value="P:DNA synthesis involved in DNA repair"/>
    <property type="evidence" value="ECO:0007669"/>
    <property type="project" value="TreeGrafter"/>
</dbReference>
<proteinExistence type="inferred from homology"/>